<evidence type="ECO:0000313" key="5">
    <source>
        <dbReference type="EMBL" id="PVU97081.1"/>
    </source>
</evidence>
<comment type="caution">
    <text evidence="5">The sequence shown here is derived from an EMBL/GenBank/DDBJ whole genome shotgun (WGS) entry which is preliminary data.</text>
</comment>
<dbReference type="GO" id="GO:0005737">
    <property type="term" value="C:cytoplasm"/>
    <property type="evidence" value="ECO:0007669"/>
    <property type="project" value="TreeGrafter"/>
</dbReference>
<dbReference type="EMBL" id="MBFS01002461">
    <property type="protein sequence ID" value="PVU97081.1"/>
    <property type="molecule type" value="Genomic_DNA"/>
</dbReference>
<dbReference type="InterPro" id="IPR016024">
    <property type="entry name" value="ARM-type_fold"/>
</dbReference>
<dbReference type="SUPFAM" id="SSF48371">
    <property type="entry name" value="ARM repeat"/>
    <property type="match status" value="1"/>
</dbReference>
<name>A0A2T9YXK9_9FUNG</name>
<keyword evidence="4" id="KW-0539">Nucleus</keyword>
<comment type="similarity">
    <text evidence="2">Belongs to the importin beta family.</text>
</comment>
<evidence type="ECO:0000256" key="2">
    <source>
        <dbReference type="ARBA" id="ARBA00007991"/>
    </source>
</evidence>
<evidence type="ECO:0000256" key="4">
    <source>
        <dbReference type="ARBA" id="ARBA00023242"/>
    </source>
</evidence>
<dbReference type="PANTHER" id="PTHR12363:SF33">
    <property type="entry name" value="IMPORTIN-13"/>
    <property type="match status" value="1"/>
</dbReference>
<protein>
    <submittedName>
        <fullName evidence="5">Uncharacterized protein</fullName>
    </submittedName>
</protein>
<dbReference type="OrthoDB" id="2016913at2759"/>
<comment type="subcellular location">
    <subcellularLocation>
        <location evidence="1">Nucleus</location>
    </subcellularLocation>
</comment>
<evidence type="ECO:0000256" key="3">
    <source>
        <dbReference type="ARBA" id="ARBA00022448"/>
    </source>
</evidence>
<dbReference type="Gene3D" id="1.25.10.10">
    <property type="entry name" value="Leucine-rich Repeat Variant"/>
    <property type="match status" value="1"/>
</dbReference>
<dbReference type="STRING" id="133381.A0A2T9YXK9"/>
<evidence type="ECO:0000313" key="6">
    <source>
        <dbReference type="Proteomes" id="UP000245609"/>
    </source>
</evidence>
<dbReference type="PANTHER" id="PTHR12363">
    <property type="entry name" value="TRANSPORTIN 3 AND IMPORTIN 13"/>
    <property type="match status" value="1"/>
</dbReference>
<evidence type="ECO:0000256" key="1">
    <source>
        <dbReference type="ARBA" id="ARBA00004123"/>
    </source>
</evidence>
<keyword evidence="6" id="KW-1185">Reference proteome</keyword>
<reference evidence="5 6" key="1">
    <citation type="journal article" date="2018" name="MBio">
        <title>Comparative Genomics Reveals the Core Gene Toolbox for the Fungus-Insect Symbiosis.</title>
        <authorList>
            <person name="Wang Y."/>
            <person name="Stata M."/>
            <person name="Wang W."/>
            <person name="Stajich J.E."/>
            <person name="White M.M."/>
            <person name="Moncalvo J.M."/>
        </authorList>
    </citation>
    <scope>NUCLEOTIDE SEQUENCE [LARGE SCALE GENOMIC DNA]</scope>
    <source>
        <strain evidence="5 6">SC-DP-2</strain>
    </source>
</reference>
<sequence length="648" mass="74024">MDNDFEDENINSRDALFQKMPFYDQINSALKEVYSEFLGIILFKIQLPSLDQWTSLDKEIRESFFNFRREAVEPLLSSYKIMGPVLLEKLAKELVGMWSNGINPQMPSWQLQETRLFILKSISEQLLAESNHQVEMYLTELFNVALVVNGGIMFQFLNSQDFPKVFKFSIINILGTFPDFFLKSQDFVFGALKCFNLVLFNKSLSVVTVRNFKFFCDSCSMLLTPYISDLGSIALELIKTDIIDSKDSLKLFSSINTVISNIDVPKKLEYSNYILPFVLDLISQQPQYRTEDNSKLEDYLNYVSDLMSVFHSDEIKVSQALAGNNDISTDFIENLKLFKQDTILQNSKSVLFNTIIGILSTDLIKEEEIYTPIFGIINKTITPEPHPFGLGVDEICSIYILFFDKSLLFSTDNTLFALSRVFNSFSQLALVYGPGRLSWQNEQEFKPEQMVVKIAHYANQLLVSTIKIRNLCSENPSIGSIDQTPIFPEKIFSFLNAFLSLKHDPLPCLNPELLDYYVSWSFSYFDGIDRIALMAVSKFLISLINCVVKGVSNNENQNTEISNNLSSFYNGITQRIFPNLFKALIKSAIFNTPRSQLETVSSIAMVFIKNNPDMSRTLLNEVFFGPDYALYSSLPDDKKKQLITQLLG</sequence>
<dbReference type="InterPro" id="IPR051345">
    <property type="entry name" value="Importin_beta-like_NTR"/>
</dbReference>
<gene>
    <name evidence="5" type="ORF">BB560_005766</name>
</gene>
<proteinExistence type="inferred from homology"/>
<accession>A0A2T9YXK9</accession>
<organism evidence="5 6">
    <name type="scientific">Smittium megazygosporum</name>
    <dbReference type="NCBI Taxonomy" id="133381"/>
    <lineage>
        <taxon>Eukaryota</taxon>
        <taxon>Fungi</taxon>
        <taxon>Fungi incertae sedis</taxon>
        <taxon>Zoopagomycota</taxon>
        <taxon>Kickxellomycotina</taxon>
        <taxon>Harpellomycetes</taxon>
        <taxon>Harpellales</taxon>
        <taxon>Legeriomycetaceae</taxon>
        <taxon>Smittium</taxon>
    </lineage>
</organism>
<dbReference type="InterPro" id="IPR011989">
    <property type="entry name" value="ARM-like"/>
</dbReference>
<dbReference type="AlphaFoldDB" id="A0A2T9YXK9"/>
<keyword evidence="3" id="KW-0813">Transport</keyword>
<dbReference type="Proteomes" id="UP000245609">
    <property type="component" value="Unassembled WGS sequence"/>
</dbReference>
<dbReference type="GO" id="GO:0006606">
    <property type="term" value="P:protein import into nucleus"/>
    <property type="evidence" value="ECO:0007669"/>
    <property type="project" value="TreeGrafter"/>
</dbReference>
<dbReference type="GO" id="GO:0005634">
    <property type="term" value="C:nucleus"/>
    <property type="evidence" value="ECO:0007669"/>
    <property type="project" value="UniProtKB-SubCell"/>
</dbReference>